<feature type="region of interest" description="Disordered" evidence="1">
    <location>
        <begin position="6042"/>
        <end position="6108"/>
    </location>
</feature>
<feature type="compositionally biased region" description="Low complexity" evidence="1">
    <location>
        <begin position="2166"/>
        <end position="2221"/>
    </location>
</feature>
<feature type="compositionally biased region" description="Low complexity" evidence="1">
    <location>
        <begin position="6246"/>
        <end position="6301"/>
    </location>
</feature>
<dbReference type="Proteomes" id="UP001634394">
    <property type="component" value="Unassembled WGS sequence"/>
</dbReference>
<feature type="region of interest" description="Disordered" evidence="1">
    <location>
        <begin position="5022"/>
        <end position="5088"/>
    </location>
</feature>
<feature type="region of interest" description="Disordered" evidence="1">
    <location>
        <begin position="1350"/>
        <end position="1416"/>
    </location>
</feature>
<feature type="region of interest" description="Disordered" evidence="1">
    <location>
        <begin position="5634"/>
        <end position="5698"/>
    </location>
</feature>
<gene>
    <name evidence="2" type="ORF">ACJMK2_024163</name>
</gene>
<feature type="compositionally biased region" description="Low complexity" evidence="1">
    <location>
        <begin position="6042"/>
        <end position="6097"/>
    </location>
</feature>
<feature type="compositionally biased region" description="Low complexity" evidence="1">
    <location>
        <begin position="5022"/>
        <end position="5077"/>
    </location>
</feature>
<proteinExistence type="predicted"/>
<feature type="region of interest" description="Disordered" evidence="1">
    <location>
        <begin position="3186"/>
        <end position="3252"/>
    </location>
</feature>
<feature type="compositionally biased region" description="Low complexity" evidence="1">
    <location>
        <begin position="4614"/>
        <end position="4669"/>
    </location>
</feature>
<feature type="region of interest" description="Disordered" evidence="1">
    <location>
        <begin position="2778"/>
        <end position="2844"/>
    </location>
</feature>
<keyword evidence="3" id="KW-1185">Reference proteome</keyword>
<feature type="compositionally biased region" description="Low complexity" evidence="1">
    <location>
        <begin position="5430"/>
        <end position="5485"/>
    </location>
</feature>
<feature type="region of interest" description="Disordered" evidence="1">
    <location>
        <begin position="3390"/>
        <end position="3456"/>
    </location>
</feature>
<feature type="region of interest" description="Disordered" evidence="1">
    <location>
        <begin position="2166"/>
        <end position="2232"/>
    </location>
</feature>
<feature type="region of interest" description="Disordered" evidence="1">
    <location>
        <begin position="4410"/>
        <end position="4476"/>
    </location>
</feature>
<feature type="region of interest" description="Disordered" evidence="1">
    <location>
        <begin position="6120"/>
        <end position="6139"/>
    </location>
</feature>
<feature type="region of interest" description="Disordered" evidence="1">
    <location>
        <begin position="1146"/>
        <end position="1212"/>
    </location>
</feature>
<feature type="compositionally biased region" description="Low complexity" evidence="1">
    <location>
        <begin position="201"/>
        <end position="215"/>
    </location>
</feature>
<feature type="compositionally biased region" description="Low complexity" evidence="1">
    <location>
        <begin position="1758"/>
        <end position="1813"/>
    </location>
</feature>
<evidence type="ECO:0000256" key="1">
    <source>
        <dbReference type="SAM" id="MobiDB-lite"/>
    </source>
</evidence>
<evidence type="ECO:0000313" key="2">
    <source>
        <dbReference type="EMBL" id="KAL3832529.1"/>
    </source>
</evidence>
<feature type="region of interest" description="Disordered" evidence="1">
    <location>
        <begin position="4818"/>
        <end position="4884"/>
    </location>
</feature>
<feature type="compositionally biased region" description="Low complexity" evidence="1">
    <location>
        <begin position="332"/>
        <end position="385"/>
    </location>
</feature>
<feature type="compositionally biased region" description="Low complexity" evidence="1">
    <location>
        <begin position="4206"/>
        <end position="4261"/>
    </location>
</feature>
<feature type="compositionally biased region" description="Low complexity" evidence="1">
    <location>
        <begin position="6858"/>
        <end position="6913"/>
    </location>
</feature>
<feature type="compositionally biased region" description="Low complexity" evidence="1">
    <location>
        <begin position="2370"/>
        <end position="2425"/>
    </location>
</feature>
<reference evidence="2 3" key="1">
    <citation type="submission" date="2024-11" db="EMBL/GenBank/DDBJ databases">
        <title>Chromosome-level genome assembly of the freshwater bivalve Anodonta woodiana.</title>
        <authorList>
            <person name="Chen X."/>
        </authorList>
    </citation>
    <scope>NUCLEOTIDE SEQUENCE [LARGE SCALE GENOMIC DNA]</scope>
    <source>
        <strain evidence="2">MN2024</strain>
        <tissue evidence="2">Gills</tissue>
    </source>
</reference>
<feature type="compositionally biased region" description="Low complexity" evidence="1">
    <location>
        <begin position="5838"/>
        <end position="5893"/>
    </location>
</feature>
<feature type="compositionally biased region" description="Low complexity" evidence="1">
    <location>
        <begin position="3594"/>
        <end position="3649"/>
    </location>
</feature>
<feature type="region of interest" description="Disordered" evidence="1">
    <location>
        <begin position="332"/>
        <end position="390"/>
    </location>
</feature>
<feature type="region of interest" description="Disordered" evidence="1">
    <location>
        <begin position="1758"/>
        <end position="1824"/>
    </location>
</feature>
<evidence type="ECO:0000313" key="3">
    <source>
        <dbReference type="Proteomes" id="UP001634394"/>
    </source>
</evidence>
<feature type="compositionally biased region" description="Low complexity" evidence="1">
    <location>
        <begin position="4002"/>
        <end position="4057"/>
    </location>
</feature>
<feature type="region of interest" description="Disordered" evidence="1">
    <location>
        <begin position="3594"/>
        <end position="3660"/>
    </location>
</feature>
<feature type="region of interest" description="Disordered" evidence="1">
    <location>
        <begin position="2574"/>
        <end position="2640"/>
    </location>
</feature>
<evidence type="ECO:0008006" key="4">
    <source>
        <dbReference type="Google" id="ProtNLM"/>
    </source>
</evidence>
<feature type="region of interest" description="Disordered" evidence="1">
    <location>
        <begin position="201"/>
        <end position="220"/>
    </location>
</feature>
<feature type="compositionally biased region" description="Low complexity" evidence="1">
    <location>
        <begin position="6654"/>
        <end position="6709"/>
    </location>
</feature>
<feature type="compositionally biased region" description="Low complexity" evidence="1">
    <location>
        <begin position="2982"/>
        <end position="3037"/>
    </location>
</feature>
<feature type="region of interest" description="Disordered" evidence="1">
    <location>
        <begin position="4206"/>
        <end position="4272"/>
    </location>
</feature>
<feature type="region of interest" description="Disordered" evidence="1">
    <location>
        <begin position="7062"/>
        <end position="7128"/>
    </location>
</feature>
<feature type="region of interest" description="Disordered" evidence="1">
    <location>
        <begin position="5226"/>
        <end position="5290"/>
    </location>
</feature>
<feature type="region of interest" description="Disordered" evidence="1">
    <location>
        <begin position="4614"/>
        <end position="4680"/>
    </location>
</feature>
<accession>A0ABD3T6I0</accession>
<feature type="region of interest" description="Disordered" evidence="1">
    <location>
        <begin position="534"/>
        <end position="600"/>
    </location>
</feature>
<feature type="compositionally biased region" description="Low complexity" evidence="1">
    <location>
        <begin position="4818"/>
        <end position="4873"/>
    </location>
</feature>
<feature type="compositionally biased region" description="Low complexity" evidence="1">
    <location>
        <begin position="132"/>
        <end position="181"/>
    </location>
</feature>
<feature type="compositionally biased region" description="Low complexity" evidence="1">
    <location>
        <begin position="6450"/>
        <end position="6505"/>
    </location>
</feature>
<feature type="region of interest" description="Disordered" evidence="1">
    <location>
        <begin position="5430"/>
        <end position="5496"/>
    </location>
</feature>
<dbReference type="EMBL" id="JBJQND010000019">
    <property type="protein sequence ID" value="KAL3832529.1"/>
    <property type="molecule type" value="Genomic_DNA"/>
</dbReference>
<comment type="caution">
    <text evidence="2">The sequence shown here is derived from an EMBL/GenBank/DDBJ whole genome shotgun (WGS) entry which is preliminary data.</text>
</comment>
<feature type="region of interest" description="Disordered" evidence="1">
    <location>
        <begin position="2370"/>
        <end position="2436"/>
    </location>
</feature>
<protein>
    <recommendedName>
        <fullName evidence="4">Mucin-2-like</fullName>
    </recommendedName>
</protein>
<feature type="region of interest" description="Disordered" evidence="1">
    <location>
        <begin position="6246"/>
        <end position="6312"/>
    </location>
</feature>
<feature type="compositionally biased region" description="Low complexity" evidence="1">
    <location>
        <begin position="3390"/>
        <end position="3445"/>
    </location>
</feature>
<feature type="compositionally biased region" description="Low complexity" evidence="1">
    <location>
        <begin position="1146"/>
        <end position="1201"/>
    </location>
</feature>
<feature type="compositionally biased region" description="Low complexity" evidence="1">
    <location>
        <begin position="5226"/>
        <end position="5281"/>
    </location>
</feature>
<feature type="region of interest" description="Disordered" evidence="1">
    <location>
        <begin position="942"/>
        <end position="1008"/>
    </location>
</feature>
<feature type="region of interest" description="Disordered" evidence="1">
    <location>
        <begin position="2982"/>
        <end position="3048"/>
    </location>
</feature>
<feature type="region of interest" description="Disordered" evidence="1">
    <location>
        <begin position="6450"/>
        <end position="6516"/>
    </location>
</feature>
<feature type="region of interest" description="Disordered" evidence="1">
    <location>
        <begin position="3798"/>
        <end position="3864"/>
    </location>
</feature>
<feature type="region of interest" description="Disordered" evidence="1">
    <location>
        <begin position="5838"/>
        <end position="5904"/>
    </location>
</feature>
<feature type="compositionally biased region" description="Low complexity" evidence="1">
    <location>
        <begin position="1962"/>
        <end position="2017"/>
    </location>
</feature>
<feature type="compositionally biased region" description="Low complexity" evidence="1">
    <location>
        <begin position="6120"/>
        <end position="6131"/>
    </location>
</feature>
<organism evidence="2 3">
    <name type="scientific">Sinanodonta woodiana</name>
    <name type="common">Chinese pond mussel</name>
    <name type="synonym">Anodonta woodiana</name>
    <dbReference type="NCBI Taxonomy" id="1069815"/>
    <lineage>
        <taxon>Eukaryota</taxon>
        <taxon>Metazoa</taxon>
        <taxon>Spiralia</taxon>
        <taxon>Lophotrochozoa</taxon>
        <taxon>Mollusca</taxon>
        <taxon>Bivalvia</taxon>
        <taxon>Autobranchia</taxon>
        <taxon>Heteroconchia</taxon>
        <taxon>Palaeoheterodonta</taxon>
        <taxon>Unionida</taxon>
        <taxon>Unionoidea</taxon>
        <taxon>Unionidae</taxon>
        <taxon>Unioninae</taxon>
        <taxon>Sinanodonta</taxon>
    </lineage>
</organism>
<feature type="compositionally biased region" description="Low complexity" evidence="1">
    <location>
        <begin position="4410"/>
        <end position="4465"/>
    </location>
</feature>
<feature type="compositionally biased region" description="Polar residues" evidence="1">
    <location>
        <begin position="184"/>
        <end position="193"/>
    </location>
</feature>
<feature type="region of interest" description="Disordered" evidence="1">
    <location>
        <begin position="738"/>
        <end position="804"/>
    </location>
</feature>
<feature type="compositionally biased region" description="Low complexity" evidence="1">
    <location>
        <begin position="1350"/>
        <end position="1405"/>
    </location>
</feature>
<feature type="compositionally biased region" description="Low complexity" evidence="1">
    <location>
        <begin position="738"/>
        <end position="793"/>
    </location>
</feature>
<feature type="compositionally biased region" description="Low complexity" evidence="1">
    <location>
        <begin position="7062"/>
        <end position="7117"/>
    </location>
</feature>
<sequence length="7274" mass="772691">MDMTSGDETNVVSVPSSVVQTGVWQPSDEEQPVLTISMIYDKNVLGFLRELSFTVNQIQELEVKMSGPSGTVTEVKKIYDQKDNTIVIKLDESTLVQAVTLKLTDFGSDALVNELTVQSCIKLKHTTVTPTRTTSTVTTARPATTTGVTGTTAPGTTSAPRTTAAPPTTRPPIRTTTVPGVCPSGTSELPITNNNVKDVTDQVTSSTPSDDTVPTNAFDGSPKGLTLVPLQDGQVFMELTFPEPVPLMSVVVTVGNADSVTILVKRDERDTIFAPIAEETLRQPSIPETVEKQFPGDEVFVVRIVFKPANNEDVVVKDLTVTTCSEVISTTVRPPRTTTPITTAPPVTTTGVTGTTAPGTTSAPRTTAAPPTTRPPIRTTTVPVVCPSGTSELPITNNNVKDVIDQVTSSTPSDDTVPTNAFDGSPKDLTLIPLEDGQVFVELTFPEPVPLMSVVVTVENAESVTIQVKRDERDTTFEPIAEETIGQPTLPETVEKLFPGDEVFVVRIVFKPANNEDVVVKDLTVTTCSEEISTTVRPPRTTAPITTAPPVTTTGVTGTTAPSTTSAPRTTAASPTTRPPIRTTTVPGVCPSGTSELPITNNNVKDVIDQVTSSTPSDDTVPTNAFDGSPKDLTLIPLEDGQVFVELTFPEPVPLMSVVVTVENAESVTIQVKRDERDTTFEPIAEETIGQPTLPETVEKLFPGDEVFVVRIVFKPANNEDVVVKDLTVTTCSEEISTTVRPPRTTAPITTAPPVRTTGVTGTTAPGTTSAPRTTAAPPTTRPPIRTTTVPGVCPSGTSELPITNNNVKDVIDQVTSSTPSDDTVPTNAFDGSPKDLTLIPLEDGQVFVELTFPEPVPLMSVVVTVENAESVTIQVKRDERDTTFEPIAEETIGQPTLPETVEKLFPGDEVFVVRIVFKPANNEDVVVKDLTVTTCSEEISTTVRPPRTTAPITTAPPVTTTGVTGTTAPGTTSAPRTTAAPPTTRPPIRTTTVPGVCPSGTSELPITNNNVKDVIDQVTSSTPSDDTVPTNAFDGSPKDLTLIPLEDGQVFVELTFPEPVPLMSVVVTVENAESVTIQVKRDERDTTFEPIAEETIGQPTLPETVEKLFPGDEVFVVRIVFKPANNEDVVVKDLTVTTCSEEISTTVRPPRTTAPITTAPPVRTTGVTGTTAPGTTSAPRTTAAPPTTRPPIRTTTVPGVCPSGTSELPITNNNVRDVIDQVTSSTPSDDTVPTNAFDGSPKDLTLIPLEDGQVFVELTFPEPVPLMSVVVTVENAESVTIQVKRDERDTTFEPIAEETIGQPTLPETVEKLFPGDEVFVVRIVFKPANNEDVVVKDLTVTTCSEEISTTVRPPRTTAPITTAPPVTTTGVTGTTAPGTTSAPRTTAAPPTTRPPIRTTTVPGVCPSGTSELPITNNNVKDVIDQVTSSTPSDDTVPTNAFDGSPKDLTLIPLEDGQVFVELTFPEPVPLMSVVVTVENAESVTIQVKRDERDTTFEPIAEETIGQPTLPETVEKLFPGDEVFVVRIVFKPANNEDVVVKDLTVTTCSEEISTTVRPPRTTAPITTAPPVTTTGVTGTTAPGTTSAPRTTAAPPTTRPPIRTTTVPGVCPSGTSELPITNNNVKDVIDQVTSSTPSDDTVPTNAFDGSPKDLTLIPLEDGQVFVELTFPEPVPLMSVVVTVENAESVTIQVKRDERDTTFEPIAEETIGQPTLPETVEKLFPGDEVFVVRIVFKPANNEDVIVKDLTVTTCSEEISTTVRPPRTTAPITTAPPVTTTGVTGTTAPGTTSAPRTTAAPPTTRPPIRTTTVPGVCPSGTSELPITNNNVKDVIDQVTSSTPSDDTVPTNAFDGSPKDLTLIPLEDGQVFVELTFPEPVPLMSVVVTVENAESVTIQVKRDERDTTFEPIAEETIGQPTLPETVEKLFPGDEVFVVRIVFKPANNEDVVVKDLTVTTCSEEISTTVRPPRTTAPITTAPPVRTTGVTGTTAPGTTSAPRTTAAPPTTRPPIRTTTVPGVCPSGTSELPITNNNVRDVIDQVTSSTPSDDTVPTNAFDGSPKDLTLIPLEDGQVFVELTFPEPVPLMSVVVTVENAESVTIQVKRDERDTTFEPIAEETIGQPTLPETVEKLFPGDEVFVVRIVFKPANNEDVVVKDLTVTTCSEEISTTVRPPRTTAPITTAPPVRTTGVTGTTAPGTTSAPRTTAAPPTTRPPIRTTTVPGVCPSGTSELPITNNNVRDVIDQVTSSTPSDDTVPTNAFDGSPKDLTLIPLEDGQVFVELTFPEPVPLMSVVVTVENAESVTIQVKRDERDTTFEPIAEETIGQPTLPETVEKLFPGDEVFVVRIVFKPANNEDVVVKDLTVTTCSEEISTTVRPPRTTAPITTAPPVRTTGVTGTTAPGTTSAPRTTAAPPTTRPPIRTTTVPGVCPSGTSELPITNNNVKDVIDQVTSSTPSDDTVPTNAFDGSPKDLTLIPLEDGQVFVELTFPEPVPLMSVVVTVENAESVTIQVKRDERDTTFEPIAEETIGQPTLPETVEKLFPGDEVFVVRIVFKPANNEDVVVKDLTVTTCSEEISTTVRPPRTTAPITTAPPVRTTGVTGTTAPGTTSAPRTTAAPPTTRPPIRTTTVPGVCPSGTSELPITNNNVKDVIDQVTSSTPSDDTVPTNAFDGSPKDLTLIPLEDGQVFVELTFPEPVPLMSVVVTVENAESVTIQVKRDERDTTFEPIAEETIGQPTLPETVEKLFPGDEVFVVRIVFKPANNEDVVVKDLTVTTCSEEISTTVRPPRTTAPITTAPPVTTTGVTGTTAPGTTSAPRTTAAPPTTRPPIRTTTVPGVCPSGTSELPITNNNVKDVIDQVTSSTPSDDTVPTNAFDGSPKDLTLIPLEDGQVFVELTFPEPVPLMSVVVTVENAESVTIQVKRDERDTTFEPIAEETIGQPTLPETVEKLFPGDEVFVVRIVFKPANNEDVVVKDLTVTTCSEEISTTVRPPRTTAPITTAPPVTTTGVTGTTAPGTTSAPRTTAAPPTTRPPIRTTTVPGVCPSGTSELPITNNNVRDVIDQVTSSTPSDDTVPTNAFDGSPKDLTLIPLEDGQVFVELTFPEPVPLMSVVVTVENAESVTIQVKRDERDTTFEPIAEETIGQPTLPETVEKLFPGDEVFVVRIVFKPANNEDVVVKDLTVTTCSEEISTTVRPPRTTAPITTAPPVTTTGVTGTTAPGTTSAPRTTAAPPTTRPPIRTTTVPGVCPSGTSELPITNNNVKDVIDQVTSSTPSDDTVPTNAFDGSPKDLTLIPLEDGQVFVELTFPEPVPLMSVVVTVENAESVTIQVKRDERDTTFEPIAEETIGQPTLPETVEKLFPGDEVFVVRIVFKPANNEDVVVKDLTVTTCSEEISTTVRPPRTTAPITTAPPVTTTGVTGTTAPGTTSAPRTTAAPPTTRPPIRTTTVPGVCPSGTSELPITNNNVRDVIDQVTSSTPSDDTVPTNAFDGSPKDLTLIPLEDGQVFVELTFPEPVPLMSVVVTVENAESVTIQVKRDERDTTFEPIAEETIGQPTLPETVEKLFPGDEVFVVRIVFKPANNEDVVVKDLTVTTCSEEISTTVRPPRTTAPITTAPPVRTTGVTGTTAPGTTSAPRTTAAPPTTRPPIRTTTVPGVCPSGTSELPITNNNVKDVIDQVTSSTPSDDTVPTNAFDGSPKDLTLTPLEDGQVFVELTFPEPVPLMSVVVTVENAESVTIQVKRDERDTTFEPIAEETIGQPTLPETVEKLFPGDEVFVVRIVFKPANNEDVVVKDLTVTTCSEEISTTVRPPRTTAPITTAPPVTTTGVTGTTAPGTTSAPRTTAAPPTTRPPIRTTTVPGVCPSGTSELPITNNNVKDVIDQVTSSTPSDDTVPTNAFDGSPKDLTLTPLEDGQVFVELTFPEPVPLMSVVVTVENAESVTIQVKRDERDTTFEPIAEETIGQPTLPETVEKLFPGDEVFVVRIVFKPANNEDVVVKDLTVTTCSEEISTTVRPPRTTAPITTAPPVTTTGVTGTTAPGTTSAPRTTAAPPTTRPPIRTTTVPGVCPSGTSELPITNNNVKDVIDQVTSSTPSDYTVPTNAFDGSPKDLTLIPLEDGQVFVELTFPEPVPLMSVVVTVENAESVTIQVKRDERDTTFEPIAEETIGQPTLPETVEKLFPGDEVFVVRIVFKPANNEDVVVKDLTVTTCSEEISTTVRPPRTTAPITTAPPVRTTGVTGTTAPGTTSAPRTTAAPPTTRPPIRTTTVPGVCPSGTSELPITNNNVRDVIDQVTSSTPSDDTVPTNAFDGSPKDLTLIPLEDGQVFVELTFPEPVPLMSVVVTVENAESVTIQVKRDERDTTFEPIAEETIGQPTLPETVEKLFPGDEVFVVRIVFKPANNEDVVVKDLTVTTCSEEISTTVRPPRTTAPITTAPPVTTTGVTGTTAPGTTSAPRTTAAPPTTRPPIRTTTVPGVCPSGTSELPITNNNVKDVIDQVTSSTPSDDTVPTNAFDGSPKDLTLTPLEDGQVFVELTFPEPVPLMSVVVTVENAESVTIQVKRDERDTTFEPIAEETIGQPTLPETVEKLFPGDEVFVVRIVFKPANNEDVVVKDLTVTTCSEEISTTVRPPRTTAPITTAPPVRTTGVTGTTAPGTTSAPRTTAAPPTTRPPIRTTTVPGVCPSGTSELPITNNNVKDVIDQVTSSTPSDYTVPTNAFDGSPKDLTLIPLEDGQVFVELTFPEPVPLMSVVVTVENAESVTIQVKRDERDTTFEPIAEETIGQPTLPETVEKLFPGDEVFVVRIVFKPANNEDVVVKDLTVTTCSEEISTTVRPPRTTAPITTAPPVRTTGVTGTTAPGTTSAPRTTAAPPTTRPPIRTTTVPGVCPSGTSELPITNNNVRDVIDQVTSSTPSDDTVPTNAFDGSPKDLTLIPLEDGQVFVELTFPEPVPLMSVVVTVENAESVTIQVKRDERDTTFEPIAEETIGQPTLPETVEKLFPGDEVFVVRIVFKPANNEDVVVKDLTVTTCSEEISTTVRPPRTTAPITTAPPVTTTGVTGTTAPGTTSAPRTTAAPPTTRPPIRTTTVPGVCPSGTSELPITNNNVKDVIDQVTSSTPSDYTVPTNAFDGSPKDLTLIPLEDGQVFVELTFPEPVPLMSVVVTVENAESVTIQVKRDERDTTFEPIAEETIGQPTLPETVEKLFPGDEVFVVRIVFKPANNEDVVVKDLTVTTCSEEISTTVRPPRTTAPITTAPPVTTTGVTGTTAPGTTSAPRTTAAPPTTRPPIRTTTVPGVCPSGTSELPITNTNVRDVIDQVTSSTPSDDTVPTNAFDGSPKDLTLIPLEDGQVFVELTFPEPVPLMSVVVTVENAESVTIQVKRDERDTTFEPIAEETIGQPTLPETVEKLFPGDEVFVVRIVFKPANNEDVVVKDLTVTTCSEEISTTVRPPRTTAPITTAPPVTTTGVTGTTAPGTTSAPRTTAAPPTTRPPIRTTTVPGVCPSGTSELPITNNNVKDVIDQVTSSTPSDYTVPTNAFDGSPKDLTLIPLEDGQVFVELTFPEPVPLMSVVVTVENAESVTIQVKRDERDTTFEPIAEETIGQPTLPETVEKLFPGDEVFVVRIVFKPANNEDVVVKDLTVTTCSEEISTTVRPPRTTAPITTAPPVRTTGVTGTTAPGTTSAPRTTAAPPTTRPPIRTTTVPGVCPSGTSELPITNTNVRDVIDQVTSSTPSDDTVPTNAFDGSPKDLTLIPLEDGQVFVELTFPEPVPLMSVVVTVENAESVTIQVKRDERDTTFEPIAEETIGQPTLPETVEKLFPGDEVFVVRIVFKPANNEDIVVKDLTVTTCSEEISTTVRPPRTTAPITTAPPVTTTGVTGTTAPGTTSAPRTTAAPPTTRPPIRTTTVPGVCPSGTSELPITNNNVKDVIDQVTSSTPSDDTVPTNAFDGSPKDLTLTPLEDGQVFVELTFPEPVPLMSVVVTVENAESVTIQVKRDERDTTFEPIAEETIGQPTLPETVEKLFPGDEVFVVRIVFKPANNEDVVVKDLTVTTCSEEISTTVRPPRTTAPITTAPPVTTTGVTGTTAPGTTSAPRTTAAPPTTRPPIRTTTVPGVCPSGTSELPITNNNVKDVIDQVTSSTPSDDTVPTNAFDGSPKDLTLTPLEDGQVFVELTFPEPVPLMSVVVTVENAESVTIQVKRDERDTTFEPIAEETIGQPTLPETVEKLFPGDEVFVVRIVFKPANNEDVVVKDLTVTTCSEEISTTVRPPRTTAPITTAPPVRTTGVTGTTAPGTTSAPRTTAAPPTTRPPIRTTTVPGVCPSGTSELPITNNNVKDVIDQVTSSTPSDDTVPTNAFDGSPKDLTLTPLEDGQVFVELTFPEPVPLMSVVVTVENAESVTIQVKRDERDTTFEPIAEETIGQPTLPETVEKLFPGDEVFVVRIVFKPANNEDVVVKDLTVTTCSEEISTTVRPPRTTAPITTAPPVTTTGVTGTTAPGTTSAPRTTAAPPTTRPPIRTTTVPGVCPSGTSELPITNNNVKDVIDQVTSSTPSDDTVPTNAFDGSPKDLTLIPLEDGQVFVELTFPEPVPLMSVVVTVENAESVTIQVKRDERDTTFEPIAEETIGQPTLPETVEKLFPGDEVFVVRIVFKPANNEDVVVKDLTVTTCSEEISTTVRPPRTTAPITTAPPVRTTGVTGTTAPGTTSAPRTTAAPPTTRPPIRTTTVPGVCPSGTSELPITNTNVRDVIDQVTSSTPSDDTVPTNAFDGSPKDLTLIPLEDGQVFVELTFPEPVPLMSVLVTVENAESVTIQVKRDERDTTFEPIAEETIGQPTLPETVEKLFPGDEVFVVRIVFKPANNEDVVVKDLTVTTCSEEISTTVRPPRTTAPITTAPPVTTTGVTGTTAPGTTSAPRTTAAPPTTRPPIRTTTVPGVCPSGTSELPITNNNVKDVIDQVTSSTPSDYTVPTNAFDGSPKDLTLIPLEDGQVFVELTFPEPVPLMSVVVTVENAESVTIQVKRDERDTTFEPIAEETIGQPTLPETVEKLFPGDEVFVVRIVFKPANNEDVVVKDLTVTTCSEEISTTVRPPRTTAPITTAPPVTTTGVTGTTAPGTTSAPRTTAAPPTTRPPIRTTTVPGVCPSGTSELPITNNNVKDVIDQVTSSTPSDYTVPTNAFDGSPKDLTLIPLEDGQVFVELTFPEPVPLMSVVVTVENAESVTIQVKRDERDTTFEPIAEETIGQPTLPETVEKLFPGDEVFVVRIVFKPANNEDVVVKDLTVTTCSEEISKSDGSKFLL</sequence>
<name>A0ABD3T6I0_SINWO</name>
<feature type="compositionally biased region" description="Low complexity" evidence="1">
    <location>
        <begin position="534"/>
        <end position="589"/>
    </location>
</feature>
<feature type="compositionally biased region" description="Low complexity" evidence="1">
    <location>
        <begin position="5634"/>
        <end position="5689"/>
    </location>
</feature>
<feature type="compositionally biased region" description="Low complexity" evidence="1">
    <location>
        <begin position="2574"/>
        <end position="2629"/>
    </location>
</feature>
<feature type="compositionally biased region" description="Low complexity" evidence="1">
    <location>
        <begin position="3798"/>
        <end position="3853"/>
    </location>
</feature>
<feature type="region of interest" description="Disordered" evidence="1">
    <location>
        <begin position="1554"/>
        <end position="1620"/>
    </location>
</feature>
<feature type="compositionally biased region" description="Low complexity" evidence="1">
    <location>
        <begin position="3186"/>
        <end position="3241"/>
    </location>
</feature>
<feature type="region of interest" description="Disordered" evidence="1">
    <location>
        <begin position="132"/>
        <end position="193"/>
    </location>
</feature>
<feature type="region of interest" description="Disordered" evidence="1">
    <location>
        <begin position="6654"/>
        <end position="6718"/>
    </location>
</feature>
<feature type="compositionally biased region" description="Low complexity" evidence="1">
    <location>
        <begin position="2778"/>
        <end position="2833"/>
    </location>
</feature>
<feature type="compositionally biased region" description="Low complexity" evidence="1">
    <location>
        <begin position="1554"/>
        <end position="1609"/>
    </location>
</feature>
<feature type="region of interest" description="Disordered" evidence="1">
    <location>
        <begin position="4002"/>
        <end position="4068"/>
    </location>
</feature>
<feature type="region of interest" description="Disordered" evidence="1">
    <location>
        <begin position="1962"/>
        <end position="2028"/>
    </location>
</feature>
<feature type="compositionally biased region" description="Low complexity" evidence="1">
    <location>
        <begin position="3876"/>
        <end position="3887"/>
    </location>
</feature>
<feature type="region of interest" description="Disordered" evidence="1">
    <location>
        <begin position="3876"/>
        <end position="3895"/>
    </location>
</feature>
<feature type="region of interest" description="Disordered" evidence="1">
    <location>
        <begin position="6858"/>
        <end position="6924"/>
    </location>
</feature>
<feature type="compositionally biased region" description="Low complexity" evidence="1">
    <location>
        <begin position="942"/>
        <end position="997"/>
    </location>
</feature>